<evidence type="ECO:0000256" key="1">
    <source>
        <dbReference type="SAM" id="MobiDB-lite"/>
    </source>
</evidence>
<dbReference type="AlphaFoldDB" id="A0A0K6FRM6"/>
<feature type="compositionally biased region" description="Basic and acidic residues" evidence="1">
    <location>
        <begin position="291"/>
        <end position="305"/>
    </location>
</feature>
<organism evidence="3 4">
    <name type="scientific">Rhizoctonia solani</name>
    <dbReference type="NCBI Taxonomy" id="456999"/>
    <lineage>
        <taxon>Eukaryota</taxon>
        <taxon>Fungi</taxon>
        <taxon>Dikarya</taxon>
        <taxon>Basidiomycota</taxon>
        <taxon>Agaricomycotina</taxon>
        <taxon>Agaricomycetes</taxon>
        <taxon>Cantharellales</taxon>
        <taxon>Ceratobasidiaceae</taxon>
        <taxon>Rhizoctonia</taxon>
    </lineage>
</organism>
<dbReference type="Proteomes" id="UP000044841">
    <property type="component" value="Unassembled WGS sequence"/>
</dbReference>
<proteinExistence type="predicted"/>
<accession>A0A0K6FRM6</accession>
<sequence length="345" mass="37467">MVHHEGADNNSRPSIDHPRPSDETLVGQPEAGPLPSKQGEIGYVPPPIDPSSPSAASAPNESGDLSQLPARHPADRSPSPPQSVQPGTTMGRQPSSFKQFLRTPRPLPAIYGVRAATAFRVIFITCTLIASIIGWIVAVIRMKGWDEQSSVFQPPPQQNVNGTQAGESQWGQMTHSSLVFVHVAFGSAVLFQLLVLERSVYRFRAERYAHLHPEEVAATTEVNGVMGLSPWNRPPLPTYAAALGVRGTGDVEDNVIAAPPPPEYGNTRGSTLILASHFSPPRPNSSASNSETRRDALGRPVHDWSRPVSYGEDEMRENLRRSLDLEAALARLEGPTRPESALTRR</sequence>
<feature type="compositionally biased region" description="Polar residues" evidence="1">
    <location>
        <begin position="84"/>
        <end position="96"/>
    </location>
</feature>
<name>A0A0K6FRM6_9AGAM</name>
<keyword evidence="2" id="KW-0812">Transmembrane</keyword>
<feature type="region of interest" description="Disordered" evidence="1">
    <location>
        <begin position="1"/>
        <end position="96"/>
    </location>
</feature>
<keyword evidence="2" id="KW-0472">Membrane</keyword>
<feature type="transmembrane region" description="Helical" evidence="2">
    <location>
        <begin position="177"/>
        <end position="196"/>
    </location>
</feature>
<evidence type="ECO:0000256" key="2">
    <source>
        <dbReference type="SAM" id="Phobius"/>
    </source>
</evidence>
<evidence type="ECO:0000313" key="3">
    <source>
        <dbReference type="EMBL" id="CUA68833.1"/>
    </source>
</evidence>
<keyword evidence="4" id="KW-1185">Reference proteome</keyword>
<evidence type="ECO:0000313" key="4">
    <source>
        <dbReference type="Proteomes" id="UP000044841"/>
    </source>
</evidence>
<keyword evidence="2" id="KW-1133">Transmembrane helix</keyword>
<feature type="transmembrane region" description="Helical" evidence="2">
    <location>
        <begin position="121"/>
        <end position="140"/>
    </location>
</feature>
<gene>
    <name evidence="3" type="ORF">RSOLAG22IIIB_03698</name>
</gene>
<dbReference type="EMBL" id="CYGV01000557">
    <property type="protein sequence ID" value="CUA68833.1"/>
    <property type="molecule type" value="Genomic_DNA"/>
</dbReference>
<reference evidence="3 4" key="1">
    <citation type="submission" date="2015-07" db="EMBL/GenBank/DDBJ databases">
        <authorList>
            <person name="Noorani M."/>
        </authorList>
    </citation>
    <scope>NUCLEOTIDE SEQUENCE [LARGE SCALE GENOMIC DNA]</scope>
    <source>
        <strain evidence="3">BBA 69670</strain>
    </source>
</reference>
<protein>
    <submittedName>
        <fullName evidence="3">Uncharacterized protein</fullName>
    </submittedName>
</protein>
<feature type="region of interest" description="Disordered" evidence="1">
    <location>
        <begin position="274"/>
        <end position="315"/>
    </location>
</feature>